<dbReference type="InterPro" id="IPR011990">
    <property type="entry name" value="TPR-like_helical_dom_sf"/>
</dbReference>
<keyword evidence="2" id="KW-0802">TPR repeat</keyword>
<accession>A0A0F9F9X2</accession>
<dbReference type="InterPro" id="IPR051012">
    <property type="entry name" value="CellSynth/LPSAsmb/PSIAsmb"/>
</dbReference>
<dbReference type="InterPro" id="IPR019734">
    <property type="entry name" value="TPR_rpt"/>
</dbReference>
<proteinExistence type="predicted"/>
<name>A0A0F9F9X2_9ZZZZ</name>
<evidence type="ECO:0000256" key="1">
    <source>
        <dbReference type="ARBA" id="ARBA00022737"/>
    </source>
</evidence>
<evidence type="ECO:0000256" key="2">
    <source>
        <dbReference type="ARBA" id="ARBA00022803"/>
    </source>
</evidence>
<dbReference type="PROSITE" id="PS50005">
    <property type="entry name" value="TPR"/>
    <property type="match status" value="2"/>
</dbReference>
<dbReference type="PANTHER" id="PTHR45586">
    <property type="entry name" value="TPR REPEAT-CONTAINING PROTEIN PA4667"/>
    <property type="match status" value="1"/>
</dbReference>
<dbReference type="Gene3D" id="1.25.40.10">
    <property type="entry name" value="Tetratricopeptide repeat domain"/>
    <property type="match status" value="2"/>
</dbReference>
<dbReference type="PROSITE" id="PS50293">
    <property type="entry name" value="TPR_REGION"/>
    <property type="match status" value="2"/>
</dbReference>
<keyword evidence="1" id="KW-0677">Repeat</keyword>
<dbReference type="Pfam" id="PF00515">
    <property type="entry name" value="TPR_1"/>
    <property type="match status" value="2"/>
</dbReference>
<comment type="caution">
    <text evidence="3">The sequence shown here is derived from an EMBL/GenBank/DDBJ whole genome shotgun (WGS) entry which is preliminary data.</text>
</comment>
<reference evidence="3" key="1">
    <citation type="journal article" date="2015" name="Nature">
        <title>Complex archaea that bridge the gap between prokaryotes and eukaryotes.</title>
        <authorList>
            <person name="Spang A."/>
            <person name="Saw J.H."/>
            <person name="Jorgensen S.L."/>
            <person name="Zaremba-Niedzwiedzka K."/>
            <person name="Martijn J."/>
            <person name="Lind A.E."/>
            <person name="van Eijk R."/>
            <person name="Schleper C."/>
            <person name="Guy L."/>
            <person name="Ettema T.J."/>
        </authorList>
    </citation>
    <scope>NUCLEOTIDE SEQUENCE</scope>
</reference>
<sequence length="250" mass="29429">MRIAMTENVKDLIRKAEEFTKQEKFEEAIKILETLFSNHPKSSHIRKNLVDSLFAYGGYLNDEFTLQYKKAQEMFKNIIKIDPSNYRAHYNLGIAHFNLENMKQAKECYEKAIKIKPDYKHCFYNLGLIFEGEGNFLEALKYYERALEIDSNFPYASNARNHILSNLDELNKSKVMTTKLPNLDKVKSLLGMSKRIKIDMIQSLLNLEREKLIDLIIEWGQKYDFKIDGDYLIINKERLPNLLKSLENQN</sequence>
<dbReference type="EMBL" id="LAZR01022093">
    <property type="protein sequence ID" value="KKL83063.1"/>
    <property type="molecule type" value="Genomic_DNA"/>
</dbReference>
<dbReference type="PANTHER" id="PTHR45586:SF1">
    <property type="entry name" value="LIPOPOLYSACCHARIDE ASSEMBLY PROTEIN B"/>
    <property type="match status" value="1"/>
</dbReference>
<protein>
    <submittedName>
        <fullName evidence="3">Uncharacterized protein</fullName>
    </submittedName>
</protein>
<gene>
    <name evidence="3" type="ORF">LCGC14_1978500</name>
</gene>
<evidence type="ECO:0000313" key="3">
    <source>
        <dbReference type="EMBL" id="KKL83063.1"/>
    </source>
</evidence>
<dbReference type="SMART" id="SM00028">
    <property type="entry name" value="TPR"/>
    <property type="match status" value="3"/>
</dbReference>
<organism evidence="3">
    <name type="scientific">marine sediment metagenome</name>
    <dbReference type="NCBI Taxonomy" id="412755"/>
    <lineage>
        <taxon>unclassified sequences</taxon>
        <taxon>metagenomes</taxon>
        <taxon>ecological metagenomes</taxon>
    </lineage>
</organism>
<dbReference type="SUPFAM" id="SSF48452">
    <property type="entry name" value="TPR-like"/>
    <property type="match status" value="1"/>
</dbReference>
<dbReference type="AlphaFoldDB" id="A0A0F9F9X2"/>